<gene>
    <name evidence="2" type="ORF">XYCOK13_24790</name>
</gene>
<name>A0A8J4H4T4_9BACL</name>
<keyword evidence="1" id="KW-1133">Transmembrane helix</keyword>
<dbReference type="RefSeq" id="WP_213412446.1">
    <property type="nucleotide sequence ID" value="NZ_BOVK01000031.1"/>
</dbReference>
<dbReference type="EMBL" id="BOVK01000031">
    <property type="protein sequence ID" value="GIQ69655.1"/>
    <property type="molecule type" value="Genomic_DNA"/>
</dbReference>
<dbReference type="AlphaFoldDB" id="A0A8J4H4T4"/>
<proteinExistence type="predicted"/>
<dbReference type="Proteomes" id="UP000677918">
    <property type="component" value="Unassembled WGS sequence"/>
</dbReference>
<keyword evidence="1" id="KW-0812">Transmembrane</keyword>
<evidence type="ECO:0008006" key="4">
    <source>
        <dbReference type="Google" id="ProtNLM"/>
    </source>
</evidence>
<accession>A0A8J4H4T4</accession>
<evidence type="ECO:0000313" key="2">
    <source>
        <dbReference type="EMBL" id="GIQ69655.1"/>
    </source>
</evidence>
<keyword evidence="1" id="KW-0472">Membrane</keyword>
<evidence type="ECO:0000313" key="3">
    <source>
        <dbReference type="Proteomes" id="UP000677918"/>
    </source>
</evidence>
<comment type="caution">
    <text evidence="2">The sequence shown here is derived from an EMBL/GenBank/DDBJ whole genome shotgun (WGS) entry which is preliminary data.</text>
</comment>
<keyword evidence="3" id="KW-1185">Reference proteome</keyword>
<reference evidence="2" key="1">
    <citation type="submission" date="2021-04" db="EMBL/GenBank/DDBJ databases">
        <title>Draft genome sequence of Xylanibacillus composti strain K13.</title>
        <authorList>
            <person name="Uke A."/>
            <person name="Chhe C."/>
            <person name="Baramee S."/>
            <person name="Kosugi A."/>
        </authorList>
    </citation>
    <scope>NUCLEOTIDE SEQUENCE</scope>
    <source>
        <strain evidence="2">K13</strain>
    </source>
</reference>
<feature type="transmembrane region" description="Helical" evidence="1">
    <location>
        <begin position="39"/>
        <end position="60"/>
    </location>
</feature>
<sequence>MKSIKPGRGPSAMGAVGSIAVGIFGVIWTFAAASMGAPIFFVLFGIVFVGVAVVQAIYHYKNATGRNRMSLFDITSQEPDPLDTYFNGDANANADSNSQKQVAGDEVNFCPYCGKNVADESYKYCPGCGKAIR</sequence>
<protein>
    <recommendedName>
        <fullName evidence="4">Zinc ribbon domain-containing protein</fullName>
    </recommendedName>
</protein>
<feature type="transmembrane region" description="Helical" evidence="1">
    <location>
        <begin position="12"/>
        <end position="33"/>
    </location>
</feature>
<evidence type="ECO:0000256" key="1">
    <source>
        <dbReference type="SAM" id="Phobius"/>
    </source>
</evidence>
<organism evidence="2 3">
    <name type="scientific">Xylanibacillus composti</name>
    <dbReference type="NCBI Taxonomy" id="1572762"/>
    <lineage>
        <taxon>Bacteria</taxon>
        <taxon>Bacillati</taxon>
        <taxon>Bacillota</taxon>
        <taxon>Bacilli</taxon>
        <taxon>Bacillales</taxon>
        <taxon>Paenibacillaceae</taxon>
        <taxon>Xylanibacillus</taxon>
    </lineage>
</organism>